<dbReference type="RefSeq" id="WP_171679200.1">
    <property type="nucleotide sequence ID" value="NZ_BAAAGT010000022.1"/>
</dbReference>
<keyword evidence="3" id="KW-1185">Reference proteome</keyword>
<reference evidence="2 3" key="1">
    <citation type="submission" date="2020-05" db="EMBL/GenBank/DDBJ databases">
        <title>Genome sequence of Kribbella sandramycini ATCC 39419.</title>
        <authorList>
            <person name="Maclea K.S."/>
            <person name="Fair J.L."/>
        </authorList>
    </citation>
    <scope>NUCLEOTIDE SEQUENCE [LARGE SCALE GENOMIC DNA]</scope>
    <source>
        <strain evidence="2 3">ATCC 39419</strain>
    </source>
</reference>
<protein>
    <submittedName>
        <fullName evidence="2">Uncharacterized protein</fullName>
    </submittedName>
</protein>
<organism evidence="2 3">
    <name type="scientific">Kribbella sandramycini</name>
    <dbReference type="NCBI Taxonomy" id="60450"/>
    <lineage>
        <taxon>Bacteria</taxon>
        <taxon>Bacillati</taxon>
        <taxon>Actinomycetota</taxon>
        <taxon>Actinomycetes</taxon>
        <taxon>Propionibacteriales</taxon>
        <taxon>Kribbellaceae</taxon>
        <taxon>Kribbella</taxon>
    </lineage>
</organism>
<evidence type="ECO:0000313" key="3">
    <source>
        <dbReference type="Proteomes" id="UP000534306"/>
    </source>
</evidence>
<evidence type="ECO:0000313" key="1">
    <source>
        <dbReference type="EMBL" id="MBB6564447.1"/>
    </source>
</evidence>
<sequence length="67" mass="7723">MSDVDPAPVRRTFTLEFYDEIMANEFETAIARGEDSYVIVPTEHRIFGWDRPQHPHRVRPAGGRLAP</sequence>
<gene>
    <name evidence="1" type="ORF">HNR71_000084</name>
    <name evidence="2" type="ORF">HPO96_37225</name>
</gene>
<evidence type="ECO:0000313" key="4">
    <source>
        <dbReference type="Proteomes" id="UP000553957"/>
    </source>
</evidence>
<dbReference type="AlphaFoldDB" id="A0A7Y4P494"/>
<evidence type="ECO:0000313" key="2">
    <source>
        <dbReference type="EMBL" id="NOL45903.1"/>
    </source>
</evidence>
<proteinExistence type="predicted"/>
<comment type="caution">
    <text evidence="2">The sequence shown here is derived from an EMBL/GenBank/DDBJ whole genome shotgun (WGS) entry which is preliminary data.</text>
</comment>
<dbReference type="Proteomes" id="UP000534306">
    <property type="component" value="Unassembled WGS sequence"/>
</dbReference>
<name>A0A7Y4P494_9ACTN</name>
<accession>A0A7Y4P494</accession>
<dbReference type="Proteomes" id="UP000553957">
    <property type="component" value="Unassembled WGS sequence"/>
</dbReference>
<reference evidence="1 4" key="2">
    <citation type="submission" date="2020-08" db="EMBL/GenBank/DDBJ databases">
        <title>Sequencing the genomes of 1000 actinobacteria strains.</title>
        <authorList>
            <person name="Klenk H.-P."/>
        </authorList>
    </citation>
    <scope>NUCLEOTIDE SEQUENCE [LARGE SCALE GENOMIC DNA]</scope>
    <source>
        <strain evidence="1 4">DSM 15626</strain>
    </source>
</reference>
<dbReference type="EMBL" id="JABJRC010000018">
    <property type="protein sequence ID" value="NOL45903.1"/>
    <property type="molecule type" value="Genomic_DNA"/>
</dbReference>
<dbReference type="EMBL" id="JACHKF010000001">
    <property type="protein sequence ID" value="MBB6564447.1"/>
    <property type="molecule type" value="Genomic_DNA"/>
</dbReference>